<comment type="caution">
    <text evidence="1">The sequence shown here is derived from an EMBL/GenBank/DDBJ whole genome shotgun (WGS) entry which is preliminary data.</text>
</comment>
<proteinExistence type="predicted"/>
<evidence type="ECO:0000313" key="2">
    <source>
        <dbReference type="Proteomes" id="UP000765509"/>
    </source>
</evidence>
<keyword evidence="2" id="KW-1185">Reference proteome</keyword>
<accession>A0A9Q3GE90</accession>
<protein>
    <submittedName>
        <fullName evidence="1">Uncharacterized protein</fullName>
    </submittedName>
</protein>
<evidence type="ECO:0000313" key="1">
    <source>
        <dbReference type="EMBL" id="MBW0463032.1"/>
    </source>
</evidence>
<reference evidence="1" key="1">
    <citation type="submission" date="2021-03" db="EMBL/GenBank/DDBJ databases">
        <title>Draft genome sequence of rust myrtle Austropuccinia psidii MF-1, a brazilian biotype.</title>
        <authorList>
            <person name="Quecine M.C."/>
            <person name="Pachon D.M.R."/>
            <person name="Bonatelli M.L."/>
            <person name="Correr F.H."/>
            <person name="Franceschini L.M."/>
            <person name="Leite T.F."/>
            <person name="Margarido G.R.A."/>
            <person name="Almeida C.A."/>
            <person name="Ferrarezi J.A."/>
            <person name="Labate C.A."/>
        </authorList>
    </citation>
    <scope>NUCLEOTIDE SEQUENCE</scope>
    <source>
        <strain evidence="1">MF-1</strain>
    </source>
</reference>
<dbReference type="Proteomes" id="UP000765509">
    <property type="component" value="Unassembled WGS sequence"/>
</dbReference>
<dbReference type="AlphaFoldDB" id="A0A9Q3GE90"/>
<name>A0A9Q3GE90_9BASI</name>
<gene>
    <name evidence="1" type="ORF">O181_002747</name>
</gene>
<dbReference type="EMBL" id="AVOT02000471">
    <property type="protein sequence ID" value="MBW0463032.1"/>
    <property type="molecule type" value="Genomic_DNA"/>
</dbReference>
<organism evidence="1 2">
    <name type="scientific">Austropuccinia psidii MF-1</name>
    <dbReference type="NCBI Taxonomy" id="1389203"/>
    <lineage>
        <taxon>Eukaryota</taxon>
        <taxon>Fungi</taxon>
        <taxon>Dikarya</taxon>
        <taxon>Basidiomycota</taxon>
        <taxon>Pucciniomycotina</taxon>
        <taxon>Pucciniomycetes</taxon>
        <taxon>Pucciniales</taxon>
        <taxon>Sphaerophragmiaceae</taxon>
        <taxon>Austropuccinia</taxon>
    </lineage>
</organism>
<sequence>MDVSLRANLKRSGSMAITLLTIQVTCWQPRHGRERDLSSLLLNLGVDYCRDLESTISYDSLTAWCRRWPNLSLILTDIFLWLLTQRKVSAAMHRFAPLQSSNYGSIKSLLVE</sequence>